<evidence type="ECO:0000313" key="2">
    <source>
        <dbReference type="Proteomes" id="UP000606720"/>
    </source>
</evidence>
<dbReference type="EMBL" id="JACOPH010000018">
    <property type="protein sequence ID" value="MBC5715346.1"/>
    <property type="molecule type" value="Genomic_DNA"/>
</dbReference>
<protein>
    <submittedName>
        <fullName evidence="1">Uncharacterized protein</fullName>
    </submittedName>
</protein>
<dbReference type="RefSeq" id="WP_186867724.1">
    <property type="nucleotide sequence ID" value="NZ_JACOPH010000018.1"/>
</dbReference>
<organism evidence="1 2">
    <name type="scientific">Roseburia zhanii</name>
    <dbReference type="NCBI Taxonomy" id="2763064"/>
    <lineage>
        <taxon>Bacteria</taxon>
        <taxon>Bacillati</taxon>
        <taxon>Bacillota</taxon>
        <taxon>Clostridia</taxon>
        <taxon>Lachnospirales</taxon>
        <taxon>Lachnospiraceae</taxon>
        <taxon>Roseburia</taxon>
    </lineage>
</organism>
<keyword evidence="2" id="KW-1185">Reference proteome</keyword>
<dbReference type="AlphaFoldDB" id="A0A923LSA3"/>
<name>A0A923LSA3_9FIRM</name>
<accession>A0A923LSA3</accession>
<reference evidence="1" key="1">
    <citation type="submission" date="2020-08" db="EMBL/GenBank/DDBJ databases">
        <title>Genome public.</title>
        <authorList>
            <person name="Liu C."/>
            <person name="Sun Q."/>
        </authorList>
    </citation>
    <scope>NUCLEOTIDE SEQUENCE</scope>
    <source>
        <strain evidence="1">BX1005</strain>
    </source>
</reference>
<sequence length="232" mass="27605">MIKKYTVEFEGQIEFYEQYLKVINPVLTYDEIFRNNTDGIVNGNLLEFKLNMFCASRYITYNREWTERSRIMKSADGANRFFVDVKSEKLSQFLLKCLLFTCLEMQNHMRSFYGTDNRFYRNEICLDTTNGETLASKDLKKLTVTVKEKELLDIWKTILKWAKKTNNYNDKLTYGTYQIFVELNTFTADEETGKSKPDYPELNGVLKTLKQKVKEYYNCEIVPTLFEYEFLK</sequence>
<evidence type="ECO:0000313" key="1">
    <source>
        <dbReference type="EMBL" id="MBC5715346.1"/>
    </source>
</evidence>
<proteinExistence type="predicted"/>
<gene>
    <name evidence="1" type="ORF">H8S17_14250</name>
</gene>
<dbReference type="Proteomes" id="UP000606720">
    <property type="component" value="Unassembled WGS sequence"/>
</dbReference>
<comment type="caution">
    <text evidence="1">The sequence shown here is derived from an EMBL/GenBank/DDBJ whole genome shotgun (WGS) entry which is preliminary data.</text>
</comment>